<keyword evidence="5" id="KW-1003">Cell membrane</keyword>
<sequence>MTDQKSYRSAFILLTVLFFLWGFITVLVDSLIPRLRELFTLTYFQAGLVQFAFFGAYFLLSIPVSYILSKIGYKKGIILGLSTMALGCLLFYPAASYREFGIFMLAYFILAAGMTVLQVAANPFVAVLGSEDGASSRLNLSQAFNSLGTAVAPAVGALFILSDVIKTKDEIAELEGAAKEAYLTTEAAAVQTPFLGLAVFIGVIAIIFLFAKLPNMISETSSGTYREAFKNKKLMQGVLGLFFYVGAEVAIGSYLVNYFLDMNLVSVIKENGFMRTIAEGILNSGLVERDDKAVVGVFVTFYWSGAMIGRFAGAYLTRIIKPGKVLAIFATISISLIILSVSTVGLVSMWSILAVGLFNSIMFPTIFTLAIDGIGHLKPKASGLLCTAIVGGAIIPPMFGFLTDYIAFKNALLLIILCYAYIVWFGYKNGKAQVAVV</sequence>
<evidence type="ECO:0000256" key="2">
    <source>
        <dbReference type="ARBA" id="ARBA00004429"/>
    </source>
</evidence>
<feature type="transmembrane region" description="Helical" evidence="11">
    <location>
        <begin position="383"/>
        <end position="402"/>
    </location>
</feature>
<dbReference type="EMBL" id="LVWE01000061">
    <property type="protein sequence ID" value="OAD42236.1"/>
    <property type="molecule type" value="Genomic_DNA"/>
</dbReference>
<organism evidence="12 13">
    <name type="scientific">Polaribacter atrinae</name>
    <dbReference type="NCBI Taxonomy" id="1333662"/>
    <lineage>
        <taxon>Bacteria</taxon>
        <taxon>Pseudomonadati</taxon>
        <taxon>Bacteroidota</taxon>
        <taxon>Flavobacteriia</taxon>
        <taxon>Flavobacteriales</taxon>
        <taxon>Flavobacteriaceae</taxon>
    </lineage>
</organism>
<keyword evidence="4" id="KW-0813">Transport</keyword>
<feature type="transmembrane region" description="Helical" evidence="11">
    <location>
        <begin position="293"/>
        <end position="313"/>
    </location>
</feature>
<evidence type="ECO:0000256" key="8">
    <source>
        <dbReference type="ARBA" id="ARBA00022692"/>
    </source>
</evidence>
<evidence type="ECO:0000256" key="10">
    <source>
        <dbReference type="ARBA" id="ARBA00023136"/>
    </source>
</evidence>
<evidence type="ECO:0000313" key="12">
    <source>
        <dbReference type="EMBL" id="OAD42236.1"/>
    </source>
</evidence>
<keyword evidence="13" id="KW-1185">Reference proteome</keyword>
<gene>
    <name evidence="12" type="ORF">LPB303_15040</name>
</gene>
<dbReference type="InterPro" id="IPR050375">
    <property type="entry name" value="MFS_TsgA-like"/>
</dbReference>
<evidence type="ECO:0000256" key="4">
    <source>
        <dbReference type="ARBA" id="ARBA00022448"/>
    </source>
</evidence>
<dbReference type="GO" id="GO:0055056">
    <property type="term" value="F:D-glucose transmembrane transporter activity"/>
    <property type="evidence" value="ECO:0007669"/>
    <property type="project" value="InterPro"/>
</dbReference>
<dbReference type="InterPro" id="IPR036259">
    <property type="entry name" value="MFS_trans_sf"/>
</dbReference>
<dbReference type="GO" id="GO:0005886">
    <property type="term" value="C:plasma membrane"/>
    <property type="evidence" value="ECO:0007669"/>
    <property type="project" value="UniProtKB-SubCell"/>
</dbReference>
<dbReference type="SUPFAM" id="SSF103473">
    <property type="entry name" value="MFS general substrate transporter"/>
    <property type="match status" value="1"/>
</dbReference>
<dbReference type="GO" id="GO:0005354">
    <property type="term" value="F:galactose transmembrane transporter activity"/>
    <property type="evidence" value="ECO:0007669"/>
    <property type="project" value="InterPro"/>
</dbReference>
<evidence type="ECO:0000256" key="1">
    <source>
        <dbReference type="ARBA" id="ARBA00003321"/>
    </source>
</evidence>
<keyword evidence="8 11" id="KW-0812">Transmembrane</keyword>
<name>A0A176T432_9FLAO</name>
<evidence type="ECO:0000256" key="3">
    <source>
        <dbReference type="ARBA" id="ARBA00009120"/>
    </source>
</evidence>
<dbReference type="GO" id="GO:1904659">
    <property type="term" value="P:D-glucose transmembrane transport"/>
    <property type="evidence" value="ECO:0007669"/>
    <property type="project" value="InterPro"/>
</dbReference>
<dbReference type="OrthoDB" id="9795150at2"/>
<accession>A0A176T432</accession>
<feature type="transmembrane region" description="Helical" evidence="11">
    <location>
        <begin position="350"/>
        <end position="371"/>
    </location>
</feature>
<reference evidence="12 13" key="1">
    <citation type="submission" date="2016-02" db="EMBL/GenBank/DDBJ databases">
        <title>Draft genome sequence of Polaribacter atrinae KACC17473.</title>
        <authorList>
            <person name="Shin S.-K."/>
            <person name="Yi H."/>
        </authorList>
    </citation>
    <scope>NUCLEOTIDE SEQUENCE [LARGE SCALE GENOMIC DNA]</scope>
    <source>
        <strain evidence="12 13">KACC 17473</strain>
    </source>
</reference>
<feature type="transmembrane region" description="Helical" evidence="11">
    <location>
        <begin position="101"/>
        <end position="128"/>
    </location>
</feature>
<comment type="subcellular location">
    <subcellularLocation>
        <location evidence="2">Cell inner membrane</location>
        <topology evidence="2">Multi-pass membrane protein</topology>
    </subcellularLocation>
</comment>
<dbReference type="Proteomes" id="UP000076923">
    <property type="component" value="Unassembled WGS sequence"/>
</dbReference>
<dbReference type="RefSeq" id="WP_068451999.1">
    <property type="nucleotide sequence ID" value="NZ_CP150660.1"/>
</dbReference>
<comment type="function">
    <text evidence="1">Intake of glucose and galactose.</text>
</comment>
<dbReference type="NCBIfam" id="TIGR01272">
    <property type="entry name" value="gluP"/>
    <property type="match status" value="1"/>
</dbReference>
<feature type="transmembrane region" description="Helical" evidence="11">
    <location>
        <begin position="140"/>
        <end position="161"/>
    </location>
</feature>
<dbReference type="CDD" id="cd17394">
    <property type="entry name" value="MFS_FucP_like"/>
    <property type="match status" value="1"/>
</dbReference>
<keyword evidence="10 11" id="KW-0472">Membrane</keyword>
<evidence type="ECO:0000256" key="11">
    <source>
        <dbReference type="SAM" id="Phobius"/>
    </source>
</evidence>
<comment type="caution">
    <text evidence="12">The sequence shown here is derived from an EMBL/GenBank/DDBJ whole genome shotgun (WGS) entry which is preliminary data.</text>
</comment>
<keyword evidence="7" id="KW-0762">Sugar transport</keyword>
<dbReference type="PANTHER" id="PTHR43702:SF3">
    <property type="entry name" value="PROTEIN TSGA"/>
    <property type="match status" value="1"/>
</dbReference>
<feature type="transmembrane region" description="Helical" evidence="11">
    <location>
        <begin position="325"/>
        <end position="344"/>
    </location>
</feature>
<dbReference type="STRING" id="1333662.LPB303_15040"/>
<dbReference type="InterPro" id="IPR011701">
    <property type="entry name" value="MFS"/>
</dbReference>
<dbReference type="AlphaFoldDB" id="A0A176T432"/>
<dbReference type="Pfam" id="PF07690">
    <property type="entry name" value="MFS_1"/>
    <property type="match status" value="1"/>
</dbReference>
<feature type="transmembrane region" description="Helical" evidence="11">
    <location>
        <begin position="76"/>
        <end position="95"/>
    </location>
</feature>
<evidence type="ECO:0000256" key="5">
    <source>
        <dbReference type="ARBA" id="ARBA00022475"/>
    </source>
</evidence>
<feature type="transmembrane region" description="Helical" evidence="11">
    <location>
        <begin position="48"/>
        <end position="69"/>
    </location>
</feature>
<dbReference type="Gene3D" id="1.20.1250.20">
    <property type="entry name" value="MFS general substrate transporter like domains"/>
    <property type="match status" value="2"/>
</dbReference>
<dbReference type="InterPro" id="IPR005964">
    <property type="entry name" value="Glc/Gal_transptr_bac"/>
</dbReference>
<feature type="transmembrane region" description="Helical" evidence="11">
    <location>
        <begin position="194"/>
        <end position="213"/>
    </location>
</feature>
<keyword evidence="6" id="KW-0997">Cell inner membrane</keyword>
<evidence type="ECO:0000256" key="9">
    <source>
        <dbReference type="ARBA" id="ARBA00022989"/>
    </source>
</evidence>
<feature type="transmembrane region" description="Helical" evidence="11">
    <location>
        <begin position="234"/>
        <end position="256"/>
    </location>
</feature>
<evidence type="ECO:0000313" key="13">
    <source>
        <dbReference type="Proteomes" id="UP000076923"/>
    </source>
</evidence>
<protein>
    <submittedName>
        <fullName evidence="12">Glucose/galactose transporter</fullName>
    </submittedName>
</protein>
<evidence type="ECO:0000256" key="6">
    <source>
        <dbReference type="ARBA" id="ARBA00022519"/>
    </source>
</evidence>
<dbReference type="PANTHER" id="PTHR43702">
    <property type="entry name" value="L-FUCOSE-PROTON SYMPORTER"/>
    <property type="match status" value="1"/>
</dbReference>
<evidence type="ECO:0000256" key="7">
    <source>
        <dbReference type="ARBA" id="ARBA00022597"/>
    </source>
</evidence>
<proteinExistence type="inferred from homology"/>
<comment type="similarity">
    <text evidence="3">Belongs to the major facilitator superfamily. FHS transporter (TC 2.A.1.7) family.</text>
</comment>
<feature type="transmembrane region" description="Helical" evidence="11">
    <location>
        <begin position="7"/>
        <end position="28"/>
    </location>
</feature>
<feature type="transmembrane region" description="Helical" evidence="11">
    <location>
        <begin position="408"/>
        <end position="427"/>
    </location>
</feature>
<keyword evidence="9 11" id="KW-1133">Transmembrane helix</keyword>